<gene>
    <name evidence="3" type="ORF">Rsub_09844</name>
</gene>
<dbReference type="PANTHER" id="PTHR18640:SF10">
    <property type="entry name" value="SODIUM_METABOLITE COTRANSPORTER BASS4, CHLOROPLASTIC-RELATED"/>
    <property type="match status" value="1"/>
</dbReference>
<proteinExistence type="predicted"/>
<evidence type="ECO:0008006" key="5">
    <source>
        <dbReference type="Google" id="ProtNLM"/>
    </source>
</evidence>
<evidence type="ECO:0000256" key="1">
    <source>
        <dbReference type="SAM" id="MobiDB-lite"/>
    </source>
</evidence>
<dbReference type="EMBL" id="BDRX01000081">
    <property type="protein sequence ID" value="GBF96502.1"/>
    <property type="molecule type" value="Genomic_DNA"/>
</dbReference>
<dbReference type="Pfam" id="PF13593">
    <property type="entry name" value="SBF_like"/>
    <property type="match status" value="1"/>
</dbReference>
<keyword evidence="2" id="KW-0472">Membrane</keyword>
<feature type="transmembrane region" description="Helical" evidence="2">
    <location>
        <begin position="335"/>
        <end position="355"/>
    </location>
</feature>
<keyword evidence="2" id="KW-0812">Transmembrane</keyword>
<accession>A0A2V0PC45</accession>
<feature type="compositionally biased region" description="Low complexity" evidence="1">
    <location>
        <begin position="24"/>
        <end position="45"/>
    </location>
</feature>
<dbReference type="AlphaFoldDB" id="A0A2V0PC45"/>
<comment type="caution">
    <text evidence="3">The sequence shown here is derived from an EMBL/GenBank/DDBJ whole genome shotgun (WGS) entry which is preliminary data.</text>
</comment>
<evidence type="ECO:0000313" key="4">
    <source>
        <dbReference type="Proteomes" id="UP000247498"/>
    </source>
</evidence>
<organism evidence="3 4">
    <name type="scientific">Raphidocelis subcapitata</name>
    <dbReference type="NCBI Taxonomy" id="307507"/>
    <lineage>
        <taxon>Eukaryota</taxon>
        <taxon>Viridiplantae</taxon>
        <taxon>Chlorophyta</taxon>
        <taxon>core chlorophytes</taxon>
        <taxon>Chlorophyceae</taxon>
        <taxon>CS clade</taxon>
        <taxon>Sphaeropleales</taxon>
        <taxon>Selenastraceae</taxon>
        <taxon>Raphidocelis</taxon>
    </lineage>
</organism>
<dbReference type="OrthoDB" id="188035at2759"/>
<sequence length="455" mass="45902">MKALYKTSVSAGARLAHRGGAAHAASAAAASRRAARPLAPRQARSIPPPRAPPAAPPRTPRPRPRAAPVAAAAAAASAADGFGAHGGLPAARLRGALARVAAFVESQYLPIALVSALALGAAYPGPGLEAAKLHVPALATFGIFTVQGLQLRRREAAAALTMRREIAYGLAAILLVTPLLGLLVAQLPLQPRPLAFGLGVVCAVPTALACGVAFVQQLGGNVSLALLLTVASNILGIFTMPFVLPHVMAAASIAPQAAAGAGAAVLEPLPFMMQLCQTILLPTAIGACIRGFVPGAAAAIDARRKLMSYLNAAMLASVPWMQISKTASQSMAVDAAGVAATAAAAVGVHVLFLLVNTAACRLLRLGGPDPAAARAARRAVIIASSVKTLPVAVTVLTKLGPLLGEAAVGVAMLPVVLYQLVQIMWESVMVSRWLAGDRAEEGRRAPGGGGGCGCA</sequence>
<feature type="transmembrane region" description="Helical" evidence="2">
    <location>
        <begin position="195"/>
        <end position="215"/>
    </location>
</feature>
<feature type="transmembrane region" description="Helical" evidence="2">
    <location>
        <begin position="222"/>
        <end position="244"/>
    </location>
</feature>
<reference evidence="3 4" key="1">
    <citation type="journal article" date="2018" name="Sci. Rep.">
        <title>Raphidocelis subcapitata (=Pseudokirchneriella subcapitata) provides an insight into genome evolution and environmental adaptations in the Sphaeropleales.</title>
        <authorList>
            <person name="Suzuki S."/>
            <person name="Yamaguchi H."/>
            <person name="Nakajima N."/>
            <person name="Kawachi M."/>
        </authorList>
    </citation>
    <scope>NUCLEOTIDE SEQUENCE [LARGE SCALE GENOMIC DNA]</scope>
    <source>
        <strain evidence="3 4">NIES-35</strain>
    </source>
</reference>
<dbReference type="GO" id="GO:0009941">
    <property type="term" value="C:chloroplast envelope"/>
    <property type="evidence" value="ECO:0007669"/>
    <property type="project" value="TreeGrafter"/>
</dbReference>
<dbReference type="Proteomes" id="UP000247498">
    <property type="component" value="Unassembled WGS sequence"/>
</dbReference>
<feature type="compositionally biased region" description="Pro residues" evidence="1">
    <location>
        <begin position="46"/>
        <end position="59"/>
    </location>
</feature>
<evidence type="ECO:0000256" key="2">
    <source>
        <dbReference type="SAM" id="Phobius"/>
    </source>
</evidence>
<dbReference type="PANTHER" id="PTHR18640">
    <property type="entry name" value="SOLUTE CARRIER FAMILY 10 MEMBER 7"/>
    <property type="match status" value="1"/>
</dbReference>
<evidence type="ECO:0000313" key="3">
    <source>
        <dbReference type="EMBL" id="GBF96502.1"/>
    </source>
</evidence>
<feature type="region of interest" description="Disordered" evidence="1">
    <location>
        <begin position="24"/>
        <end position="67"/>
    </location>
</feature>
<protein>
    <recommendedName>
        <fullName evidence="5">Bile acid:sodium symporter</fullName>
    </recommendedName>
</protein>
<dbReference type="InterPro" id="IPR016833">
    <property type="entry name" value="Put_Na-Bile_cotransptr"/>
</dbReference>
<dbReference type="InParanoid" id="A0A2V0PC45"/>
<dbReference type="FunCoup" id="A0A2V0PC45">
    <property type="interactions" value="1478"/>
</dbReference>
<feature type="transmembrane region" description="Helical" evidence="2">
    <location>
        <begin position="306"/>
        <end position="323"/>
    </location>
</feature>
<keyword evidence="4" id="KW-1185">Reference proteome</keyword>
<feature type="transmembrane region" description="Helical" evidence="2">
    <location>
        <begin position="170"/>
        <end position="189"/>
    </location>
</feature>
<dbReference type="Gene3D" id="1.20.1530.20">
    <property type="match status" value="1"/>
</dbReference>
<dbReference type="InterPro" id="IPR038770">
    <property type="entry name" value="Na+/solute_symporter_sf"/>
</dbReference>
<feature type="transmembrane region" description="Helical" evidence="2">
    <location>
        <begin position="279"/>
        <end position="299"/>
    </location>
</feature>
<keyword evidence="2" id="KW-1133">Transmembrane helix</keyword>
<name>A0A2V0PC45_9CHLO</name>